<name>A0A7W9YFW1_9ACTN</name>
<evidence type="ECO:0000259" key="5">
    <source>
        <dbReference type="Pfam" id="PF00725"/>
    </source>
</evidence>
<dbReference type="InterPro" id="IPR006108">
    <property type="entry name" value="3HC_DH_C"/>
</dbReference>
<dbReference type="EC" id="1.1.1.-" evidence="7"/>
<comment type="pathway">
    <text evidence="1">Lipid metabolism; butanoate metabolism.</text>
</comment>
<feature type="region of interest" description="Disordered" evidence="4">
    <location>
        <begin position="1"/>
        <end position="23"/>
    </location>
</feature>
<feature type="domain" description="3-hydroxyacyl-CoA dehydrogenase C-terminal" evidence="5">
    <location>
        <begin position="206"/>
        <end position="274"/>
    </location>
</feature>
<evidence type="ECO:0000259" key="6">
    <source>
        <dbReference type="Pfam" id="PF02737"/>
    </source>
</evidence>
<evidence type="ECO:0000313" key="7">
    <source>
        <dbReference type="EMBL" id="MBB6170516.1"/>
    </source>
</evidence>
<dbReference type="Pfam" id="PF02737">
    <property type="entry name" value="3HCDH_N"/>
    <property type="match status" value="1"/>
</dbReference>
<dbReference type="GO" id="GO:0070403">
    <property type="term" value="F:NAD+ binding"/>
    <property type="evidence" value="ECO:0007669"/>
    <property type="project" value="InterPro"/>
</dbReference>
<dbReference type="EMBL" id="JACHDS010000001">
    <property type="protein sequence ID" value="MBB6170516.1"/>
    <property type="molecule type" value="Genomic_DNA"/>
</dbReference>
<dbReference type="RefSeq" id="WP_184073217.1">
    <property type="nucleotide sequence ID" value="NZ_JACHDS010000001.1"/>
</dbReference>
<keyword evidence="8" id="KW-1185">Reference proteome</keyword>
<dbReference type="GO" id="GO:0016616">
    <property type="term" value="F:oxidoreductase activity, acting on the CH-OH group of donors, NAD or NADP as acceptor"/>
    <property type="evidence" value="ECO:0007669"/>
    <property type="project" value="InterPro"/>
</dbReference>
<evidence type="ECO:0000256" key="1">
    <source>
        <dbReference type="ARBA" id="ARBA00005086"/>
    </source>
</evidence>
<dbReference type="GO" id="GO:0006631">
    <property type="term" value="P:fatty acid metabolic process"/>
    <property type="evidence" value="ECO:0007669"/>
    <property type="project" value="InterPro"/>
</dbReference>
<dbReference type="InterPro" id="IPR008927">
    <property type="entry name" value="6-PGluconate_DH-like_C_sf"/>
</dbReference>
<reference evidence="7 8" key="1">
    <citation type="submission" date="2020-08" db="EMBL/GenBank/DDBJ databases">
        <title>Sequencing the genomes of 1000 actinobacteria strains.</title>
        <authorList>
            <person name="Klenk H.-P."/>
        </authorList>
    </citation>
    <scope>NUCLEOTIDE SEQUENCE [LARGE SCALE GENOMIC DNA]</scope>
    <source>
        <strain evidence="7 8">DSM 46659</strain>
    </source>
</reference>
<comment type="similarity">
    <text evidence="2">Belongs to the 3-hydroxyacyl-CoA dehydrogenase family.</text>
</comment>
<evidence type="ECO:0000313" key="8">
    <source>
        <dbReference type="Proteomes" id="UP000546642"/>
    </source>
</evidence>
<dbReference type="SUPFAM" id="SSF51735">
    <property type="entry name" value="NAD(P)-binding Rossmann-fold domains"/>
    <property type="match status" value="1"/>
</dbReference>
<dbReference type="Gene3D" id="1.10.1040.10">
    <property type="entry name" value="N-(1-d-carboxylethyl)-l-norvaline Dehydrogenase, domain 2"/>
    <property type="match status" value="1"/>
</dbReference>
<accession>A0A7W9YFW1</accession>
<proteinExistence type="inferred from homology"/>
<feature type="domain" description="3-hydroxyacyl-CoA dehydrogenase NAD binding" evidence="6">
    <location>
        <begin position="28"/>
        <end position="201"/>
    </location>
</feature>
<dbReference type="InterPro" id="IPR036291">
    <property type="entry name" value="NAD(P)-bd_dom_sf"/>
</dbReference>
<dbReference type="Gene3D" id="3.40.50.720">
    <property type="entry name" value="NAD(P)-binding Rossmann-like Domain"/>
    <property type="match status" value="1"/>
</dbReference>
<evidence type="ECO:0000256" key="3">
    <source>
        <dbReference type="ARBA" id="ARBA00023002"/>
    </source>
</evidence>
<dbReference type="Proteomes" id="UP000546642">
    <property type="component" value="Unassembled WGS sequence"/>
</dbReference>
<dbReference type="PANTHER" id="PTHR48075:SF5">
    <property type="entry name" value="3-HYDROXYBUTYRYL-COA DEHYDROGENASE"/>
    <property type="match status" value="1"/>
</dbReference>
<protein>
    <submittedName>
        <fullName evidence="7">Ketoreductase RED1</fullName>
        <ecNumber evidence="7">1.1.1.-</ecNumber>
    </submittedName>
</protein>
<dbReference type="SUPFAM" id="SSF48179">
    <property type="entry name" value="6-phosphogluconate dehydrogenase C-terminal domain-like"/>
    <property type="match status" value="1"/>
</dbReference>
<dbReference type="AlphaFoldDB" id="A0A7W9YFW1"/>
<dbReference type="PROSITE" id="PS00067">
    <property type="entry name" value="3HCDH"/>
    <property type="match status" value="1"/>
</dbReference>
<dbReference type="InterPro" id="IPR006176">
    <property type="entry name" value="3-OHacyl-CoA_DH_NAD-bd"/>
</dbReference>
<comment type="caution">
    <text evidence="7">The sequence shown here is derived from an EMBL/GenBank/DDBJ whole genome shotgun (WGS) entry which is preliminary data.</text>
</comment>
<evidence type="ECO:0000256" key="2">
    <source>
        <dbReference type="ARBA" id="ARBA00009463"/>
    </source>
</evidence>
<evidence type="ECO:0000256" key="4">
    <source>
        <dbReference type="SAM" id="MobiDB-lite"/>
    </source>
</evidence>
<dbReference type="PANTHER" id="PTHR48075">
    <property type="entry name" value="3-HYDROXYACYL-COA DEHYDROGENASE FAMILY PROTEIN"/>
    <property type="match status" value="1"/>
</dbReference>
<gene>
    <name evidence="7" type="ORF">HNR23_000576</name>
</gene>
<dbReference type="InterPro" id="IPR013328">
    <property type="entry name" value="6PGD_dom2"/>
</dbReference>
<dbReference type="Pfam" id="PF00725">
    <property type="entry name" value="3HCDH"/>
    <property type="match status" value="1"/>
</dbReference>
<sequence>MTPTQLPGRPGEPRGPRGPADPTEWRTAAVVGAGTIGLSWAALFAAHGLRVRLADPRPDLGRVLSEALPRLAVGLPGLSADELAAGITTTRDTDEAVDGADLVQENGPERADVKRELFARIAAAAPVGAVLATSSSGIPATEIARDLDGDAAARTLVAHPFNPPHVVELVEIVPGERTAEPVVRAASAFYHRLGRTPVRLRREVPGFVANRLQSAVMRESIQLVLDGVVSVDELDTVMKTSLGARYATIGPFESFHLGGGEGGIRHMLDHLGPGMERRWQESGTPELTPSAVTELTAQTERAYGTGPRAQRDRAPARDRRHLALIDALRAAAGRDRH</sequence>
<keyword evidence="3 7" id="KW-0560">Oxidoreductase</keyword>
<dbReference type="InterPro" id="IPR006180">
    <property type="entry name" value="3-OHacyl-CoA_DH_CS"/>
</dbReference>
<organism evidence="7 8">
    <name type="scientific">Nocardiopsis mwathae</name>
    <dbReference type="NCBI Taxonomy" id="1472723"/>
    <lineage>
        <taxon>Bacteria</taxon>
        <taxon>Bacillati</taxon>
        <taxon>Actinomycetota</taxon>
        <taxon>Actinomycetes</taxon>
        <taxon>Streptosporangiales</taxon>
        <taxon>Nocardiopsidaceae</taxon>
        <taxon>Nocardiopsis</taxon>
    </lineage>
</organism>